<dbReference type="VEuPathDB" id="FungiDB:M747DRAFT_281594"/>
<evidence type="ECO:0000256" key="7">
    <source>
        <dbReference type="RuleBase" id="RU003346"/>
    </source>
</evidence>
<organism evidence="9 10">
    <name type="scientific">Aspergillus niger</name>
    <dbReference type="NCBI Taxonomy" id="5061"/>
    <lineage>
        <taxon>Eukaryota</taxon>
        <taxon>Fungi</taxon>
        <taxon>Dikarya</taxon>
        <taxon>Ascomycota</taxon>
        <taxon>Pezizomycotina</taxon>
        <taxon>Eurotiomycetes</taxon>
        <taxon>Eurotiomycetidae</taxon>
        <taxon>Eurotiales</taxon>
        <taxon>Aspergillaceae</taxon>
        <taxon>Aspergillus</taxon>
        <taxon>Aspergillus subgen. Circumdati</taxon>
    </lineage>
</organism>
<dbReference type="GO" id="GO:0005351">
    <property type="term" value="F:carbohydrate:proton symporter activity"/>
    <property type="evidence" value="ECO:0007669"/>
    <property type="project" value="TreeGrafter"/>
</dbReference>
<feature type="transmembrane region" description="Helical" evidence="8">
    <location>
        <begin position="375"/>
        <end position="396"/>
    </location>
</feature>
<evidence type="ECO:0000256" key="2">
    <source>
        <dbReference type="ARBA" id="ARBA00010992"/>
    </source>
</evidence>
<dbReference type="Proteomes" id="UP000197666">
    <property type="component" value="Unassembled WGS sequence"/>
</dbReference>
<dbReference type="VEuPathDB" id="FungiDB:An03g01620"/>
<proteinExistence type="inferred from homology"/>
<sequence>MRVSHHPLHHESVCDAMPLKPYRRDAASAASHEVLYKCSPGPGLLLRIPPRLQSTRREQLVLAGFGTIGGALFGFDVSSMSAWIGTDQYLEYFNHPDSDLQGGITASMSAGSFAGALAAGFISDRIGRRYSLMLACCIWVIGAAIQCSAQNVAHLVAGRVISGLSVGITSSQVCVYLAELAPARIRGRIVGIQQWAIEWGMLIMYLISYGCGQGLAGAASFRVSWGVQGIPALILLAALPFFPESPRWLASKERWEEALDTLALLHAKGDRNDPVVQVEYEEVQEAARIAQEAKDISFFSLFGPKIWKRTLCGVSAQVWQQLLGGNVAMYYVVYIFNMAGMSGNTTLYSSAIQYVIFLVTTGTILPFVDRIGRRLLLLTGSVLCMACHFAIAGLMASRGHHVDSVDGNANLKWSITGPPGKGVIACSYIFVAVYGFTWAPVAWIYASEVFPLKYRAKGVGLSAAGNWIFNFALAYFVAPAFTNIQWKTYIIFGVFCTVMTFHVFFFYPETARRSLEDIDLMFETDMKPWKTHQIHDRFGEEVERHKHKDMADQEKGVVSTHDEMA</sequence>
<keyword evidence="3 7" id="KW-0813">Transport</keyword>
<evidence type="ECO:0000256" key="1">
    <source>
        <dbReference type="ARBA" id="ARBA00004141"/>
    </source>
</evidence>
<evidence type="ECO:0000313" key="10">
    <source>
        <dbReference type="Proteomes" id="UP000197666"/>
    </source>
</evidence>
<dbReference type="NCBIfam" id="TIGR00879">
    <property type="entry name" value="SP"/>
    <property type="match status" value="1"/>
</dbReference>
<dbReference type="EMBL" id="NKJJ02000015">
    <property type="protein sequence ID" value="TPR10480.1"/>
    <property type="molecule type" value="Genomic_DNA"/>
</dbReference>
<gene>
    <name evidence="9" type="ORF">CAN33_0022365</name>
</gene>
<feature type="transmembrane region" description="Helical" evidence="8">
    <location>
        <begin position="225"/>
        <end position="242"/>
    </location>
</feature>
<dbReference type="InterPro" id="IPR003663">
    <property type="entry name" value="Sugar/inositol_transpt"/>
</dbReference>
<feature type="transmembrane region" description="Helical" evidence="8">
    <location>
        <begin position="422"/>
        <end position="446"/>
    </location>
</feature>
<dbReference type="GO" id="GO:0016020">
    <property type="term" value="C:membrane"/>
    <property type="evidence" value="ECO:0007669"/>
    <property type="project" value="UniProtKB-SubCell"/>
</dbReference>
<dbReference type="PROSITE" id="PS00216">
    <property type="entry name" value="SUGAR_TRANSPORT_1"/>
    <property type="match status" value="2"/>
</dbReference>
<protein>
    <submittedName>
        <fullName evidence="9">Bicupin, oxalate decarboxylase family protein</fullName>
    </submittedName>
</protein>
<dbReference type="PRINTS" id="PR00171">
    <property type="entry name" value="SUGRTRNSPORT"/>
</dbReference>
<feature type="transmembrane region" description="Helical" evidence="8">
    <location>
        <begin position="199"/>
        <end position="219"/>
    </location>
</feature>
<reference evidence="10" key="1">
    <citation type="submission" date="2018-10" db="EMBL/GenBank/DDBJ databases">
        <title>FDA dAtabase for Regulatory Grade micrObial Sequences (FDA-ARGOS): Supporting development and validation of Infectious Disease Dx tests.</title>
        <authorList>
            <person name="Kerrigan L."/>
            <person name="Tallon L."/>
            <person name="Sadzewicz L."/>
            <person name="Sengamalay N."/>
            <person name="Ott S."/>
            <person name="Godinez A."/>
            <person name="Nagaraj S."/>
            <person name="Vavikolanu K."/>
            <person name="Nadendla S."/>
            <person name="George J."/>
            <person name="Sichtig H."/>
        </authorList>
    </citation>
    <scope>NUCLEOTIDE SEQUENCE [LARGE SCALE GENOMIC DNA]</scope>
    <source>
        <strain evidence="10">FDAARGOS_311</strain>
    </source>
</reference>
<dbReference type="VEuPathDB" id="FungiDB:ASPNIDRAFT2_1125086"/>
<dbReference type="CDD" id="cd17356">
    <property type="entry name" value="MFS_HXT"/>
    <property type="match status" value="1"/>
</dbReference>
<evidence type="ECO:0000256" key="6">
    <source>
        <dbReference type="ARBA" id="ARBA00023136"/>
    </source>
</evidence>
<comment type="caution">
    <text evidence="9">The sequence shown here is derived from an EMBL/GenBank/DDBJ whole genome shotgun (WGS) entry which is preliminary data.</text>
</comment>
<dbReference type="PANTHER" id="PTHR48022">
    <property type="entry name" value="PLASTIDIC GLUCOSE TRANSPORTER 4"/>
    <property type="match status" value="1"/>
</dbReference>
<evidence type="ECO:0000256" key="3">
    <source>
        <dbReference type="ARBA" id="ARBA00022448"/>
    </source>
</evidence>
<evidence type="ECO:0000256" key="4">
    <source>
        <dbReference type="ARBA" id="ARBA00022692"/>
    </source>
</evidence>
<keyword evidence="4 8" id="KW-0812">Transmembrane</keyword>
<feature type="transmembrane region" description="Helical" evidence="8">
    <location>
        <begin position="60"/>
        <end position="84"/>
    </location>
</feature>
<feature type="transmembrane region" description="Helical" evidence="8">
    <location>
        <begin position="489"/>
        <end position="507"/>
    </location>
</feature>
<dbReference type="VEuPathDB" id="FungiDB:ATCC64974_83580"/>
<feature type="transmembrane region" description="Helical" evidence="8">
    <location>
        <begin position="458"/>
        <end position="477"/>
    </location>
</feature>
<dbReference type="InterPro" id="IPR036259">
    <property type="entry name" value="MFS_trans_sf"/>
</dbReference>
<comment type="similarity">
    <text evidence="2 7">Belongs to the major facilitator superfamily. Sugar transporter (TC 2.A.1.1) family.</text>
</comment>
<dbReference type="InterPro" id="IPR050360">
    <property type="entry name" value="MFS_Sugar_Transporters"/>
</dbReference>
<evidence type="ECO:0000313" key="9">
    <source>
        <dbReference type="EMBL" id="TPR10480.1"/>
    </source>
</evidence>
<dbReference type="FunFam" id="1.20.1250.20:FF:000026">
    <property type="entry name" value="MFS quinate transporter QutD"/>
    <property type="match status" value="1"/>
</dbReference>
<comment type="subcellular location">
    <subcellularLocation>
        <location evidence="1">Membrane</location>
        <topology evidence="1">Multi-pass membrane protein</topology>
    </subcellularLocation>
</comment>
<dbReference type="AlphaFoldDB" id="A0A254UEM3"/>
<feature type="transmembrane region" description="Helical" evidence="8">
    <location>
        <begin position="104"/>
        <end position="123"/>
    </location>
</feature>
<dbReference type="InterPro" id="IPR020846">
    <property type="entry name" value="MFS_dom"/>
</dbReference>
<dbReference type="PROSITE" id="PS00217">
    <property type="entry name" value="SUGAR_TRANSPORT_2"/>
    <property type="match status" value="1"/>
</dbReference>
<feature type="transmembrane region" description="Helical" evidence="8">
    <location>
        <begin position="351"/>
        <end position="368"/>
    </location>
</feature>
<dbReference type="PANTHER" id="PTHR48022:SF54">
    <property type="entry name" value="GLUCOSE TRANSPORTER, PUTATIVE (AFU_ORTHOLOGUE AFUA_8G00890)-RELATED"/>
    <property type="match status" value="1"/>
</dbReference>
<feature type="transmembrane region" description="Helical" evidence="8">
    <location>
        <begin position="159"/>
        <end position="178"/>
    </location>
</feature>
<dbReference type="SUPFAM" id="SSF103473">
    <property type="entry name" value="MFS general substrate transporter"/>
    <property type="match status" value="1"/>
</dbReference>
<dbReference type="PROSITE" id="PS50850">
    <property type="entry name" value="MFS"/>
    <property type="match status" value="1"/>
</dbReference>
<name>A0A254UEM3_ASPNG</name>
<dbReference type="Pfam" id="PF00083">
    <property type="entry name" value="Sugar_tr"/>
    <property type="match status" value="1"/>
</dbReference>
<accession>A0A254UEM3</accession>
<evidence type="ECO:0000256" key="5">
    <source>
        <dbReference type="ARBA" id="ARBA00022989"/>
    </source>
</evidence>
<dbReference type="InterPro" id="IPR005828">
    <property type="entry name" value="MFS_sugar_transport-like"/>
</dbReference>
<keyword evidence="5 8" id="KW-1133">Transmembrane helix</keyword>
<feature type="transmembrane region" description="Helical" evidence="8">
    <location>
        <begin position="130"/>
        <end position="153"/>
    </location>
</feature>
<keyword evidence="6 8" id="KW-0472">Membrane</keyword>
<dbReference type="Gene3D" id="1.20.1250.20">
    <property type="entry name" value="MFS general substrate transporter like domains"/>
    <property type="match status" value="1"/>
</dbReference>
<dbReference type="InterPro" id="IPR005829">
    <property type="entry name" value="Sugar_transporter_CS"/>
</dbReference>
<dbReference type="eggNOG" id="KOG0254">
    <property type="taxonomic scope" value="Eukaryota"/>
</dbReference>
<feature type="transmembrane region" description="Helical" evidence="8">
    <location>
        <begin position="318"/>
        <end position="339"/>
    </location>
</feature>
<evidence type="ECO:0000256" key="8">
    <source>
        <dbReference type="SAM" id="Phobius"/>
    </source>
</evidence>